<organism evidence="1 2">
    <name type="scientific">Streptomyces lavendulae subsp. lavendulae</name>
    <dbReference type="NCBI Taxonomy" id="58340"/>
    <lineage>
        <taxon>Bacteria</taxon>
        <taxon>Bacillati</taxon>
        <taxon>Actinomycetota</taxon>
        <taxon>Actinomycetes</taxon>
        <taxon>Kitasatosporales</taxon>
        <taxon>Streptomycetaceae</taxon>
        <taxon>Streptomyces</taxon>
    </lineage>
</organism>
<reference evidence="1 2" key="1">
    <citation type="submission" date="2017-11" db="EMBL/GenBank/DDBJ databases">
        <title>Complete genome sequence of Streptomyces lavendulae subsp. lavendulae CCM 3239 (formerly 'Streptomyces aureofaciens CCM 3239'), the producer of the angucycline-type antibiotic auricin.</title>
        <authorList>
            <person name="Busche T."/>
            <person name="Novakova R."/>
            <person name="Al'Dilaimi A."/>
            <person name="Homerova D."/>
            <person name="Feckova L."/>
            <person name="Rezuchova B."/>
            <person name="Mingyar E."/>
            <person name="Csolleiova D."/>
            <person name="Bekeova C."/>
            <person name="Winkler A."/>
            <person name="Sevcikova B."/>
            <person name="Kalinowski J."/>
            <person name="Kormanec J."/>
            <person name="Ruckert C."/>
        </authorList>
    </citation>
    <scope>NUCLEOTIDE SEQUENCE [LARGE SCALE GENOMIC DNA]</scope>
    <source>
        <strain evidence="1 2">CCM 3239</strain>
    </source>
</reference>
<sequence>MEEDRSLRAAFCAAMSWLNDVMASEGRGDELRSAARAVRAGTTTVRQAIAGLGIPEHVLAGARVRRAGRAGATLPDWCRIPPGRRTCAPTDGAV</sequence>
<evidence type="ECO:0000313" key="1">
    <source>
        <dbReference type="EMBL" id="ATZ29345.1"/>
    </source>
</evidence>
<name>A0A2K8PUK8_STRLA</name>
<keyword evidence="2" id="KW-1185">Reference proteome</keyword>
<protein>
    <submittedName>
        <fullName evidence="1">Uncharacterized protein</fullName>
    </submittedName>
</protein>
<gene>
    <name evidence="1" type="ORF">SLAV_37905</name>
</gene>
<dbReference type="EMBL" id="CP024985">
    <property type="protein sequence ID" value="ATZ29345.1"/>
    <property type="molecule type" value="Genomic_DNA"/>
</dbReference>
<dbReference type="KEGG" id="slx:SLAV_37905"/>
<dbReference type="Proteomes" id="UP000231791">
    <property type="component" value="Chromosome"/>
</dbReference>
<dbReference type="AlphaFoldDB" id="A0A2K8PUK8"/>
<evidence type="ECO:0000313" key="2">
    <source>
        <dbReference type="Proteomes" id="UP000231791"/>
    </source>
</evidence>
<proteinExistence type="predicted"/>
<accession>A0A2K8PUK8</accession>